<comment type="caution">
    <text evidence="7">The sequence shown here is derived from an EMBL/GenBank/DDBJ whole genome shotgun (WGS) entry which is preliminary data.</text>
</comment>
<dbReference type="GO" id="GO:0005829">
    <property type="term" value="C:cytosol"/>
    <property type="evidence" value="ECO:0007669"/>
    <property type="project" value="TreeGrafter"/>
</dbReference>
<dbReference type="CDD" id="cd09006">
    <property type="entry name" value="PNP_EcPNPI-like"/>
    <property type="match status" value="1"/>
</dbReference>
<sequence length="241" mass="26012">MYPPTPHNHAAAGEIAETVILCGDPCRARYIAENYLTDAVCYTQVRWIPGYTGYYQGKPVSVQAHGMGIPSLAIYITELFRFYGVKRIIRVGSAGAIDPSLHNGDVLVAISACASAPLGEIYGIPGTYAPTASYSLLAQAVFAIKDRDLPLKVGMVLSDDIFYRQDNLPAIWNRAGVLAVEMETAGLYLLAAMENKQAVSILTITAELYDGGKETDDYTLQSTYDAAIQSALDTAILDVAF</sequence>
<dbReference type="InterPro" id="IPR000845">
    <property type="entry name" value="Nucleoside_phosphorylase_d"/>
</dbReference>
<feature type="domain" description="Nucleoside phosphorylase" evidence="6">
    <location>
        <begin position="19"/>
        <end position="221"/>
    </location>
</feature>
<dbReference type="NCBIfam" id="NF004489">
    <property type="entry name" value="PRK05819.1"/>
    <property type="match status" value="1"/>
</dbReference>
<keyword evidence="4" id="KW-0808">Transferase</keyword>
<evidence type="ECO:0000256" key="3">
    <source>
        <dbReference type="ARBA" id="ARBA00022676"/>
    </source>
</evidence>
<evidence type="ECO:0000256" key="5">
    <source>
        <dbReference type="ARBA" id="ARBA00048447"/>
    </source>
</evidence>
<gene>
    <name evidence="7" type="ORF">IAB74_04515</name>
</gene>
<dbReference type="EMBL" id="DVFK01000065">
    <property type="protein sequence ID" value="HIQ67758.1"/>
    <property type="molecule type" value="Genomic_DNA"/>
</dbReference>
<dbReference type="InterPro" id="IPR035994">
    <property type="entry name" value="Nucleoside_phosphorylase_sf"/>
</dbReference>
<dbReference type="Proteomes" id="UP000886796">
    <property type="component" value="Unassembled WGS sequence"/>
</dbReference>
<dbReference type="PANTHER" id="PTHR43691">
    <property type="entry name" value="URIDINE PHOSPHORYLASE"/>
    <property type="match status" value="1"/>
</dbReference>
<reference evidence="7" key="1">
    <citation type="submission" date="2020-10" db="EMBL/GenBank/DDBJ databases">
        <authorList>
            <person name="Gilroy R."/>
        </authorList>
    </citation>
    <scope>NUCLEOTIDE SEQUENCE</scope>
    <source>
        <strain evidence="7">13361</strain>
    </source>
</reference>
<evidence type="ECO:0000256" key="4">
    <source>
        <dbReference type="ARBA" id="ARBA00022679"/>
    </source>
</evidence>
<dbReference type="GO" id="GO:0004731">
    <property type="term" value="F:purine-nucleoside phosphorylase activity"/>
    <property type="evidence" value="ECO:0007669"/>
    <property type="project" value="InterPro"/>
</dbReference>
<organism evidence="7 8">
    <name type="scientific">Candidatus Faecousia excrementigallinarum</name>
    <dbReference type="NCBI Taxonomy" id="2840806"/>
    <lineage>
        <taxon>Bacteria</taxon>
        <taxon>Bacillati</taxon>
        <taxon>Bacillota</taxon>
        <taxon>Clostridia</taxon>
        <taxon>Eubacteriales</taxon>
        <taxon>Oscillospiraceae</taxon>
        <taxon>Faecousia</taxon>
    </lineage>
</organism>
<dbReference type="Gene3D" id="3.40.50.1580">
    <property type="entry name" value="Nucleoside phosphorylase domain"/>
    <property type="match status" value="1"/>
</dbReference>
<evidence type="ECO:0000256" key="1">
    <source>
        <dbReference type="ARBA" id="ARBA00011888"/>
    </source>
</evidence>
<dbReference type="EC" id="2.4.2.3" evidence="1"/>
<comment type="catalytic activity">
    <reaction evidence="5">
        <text>uridine + phosphate = alpha-D-ribose 1-phosphate + uracil</text>
        <dbReference type="Rhea" id="RHEA:24388"/>
        <dbReference type="ChEBI" id="CHEBI:16704"/>
        <dbReference type="ChEBI" id="CHEBI:17568"/>
        <dbReference type="ChEBI" id="CHEBI:43474"/>
        <dbReference type="ChEBI" id="CHEBI:57720"/>
        <dbReference type="EC" id="2.4.2.3"/>
    </reaction>
</comment>
<reference evidence="7" key="2">
    <citation type="journal article" date="2021" name="PeerJ">
        <title>Extensive microbial diversity within the chicken gut microbiome revealed by metagenomics and culture.</title>
        <authorList>
            <person name="Gilroy R."/>
            <person name="Ravi A."/>
            <person name="Getino M."/>
            <person name="Pursley I."/>
            <person name="Horton D.L."/>
            <person name="Alikhan N.F."/>
            <person name="Baker D."/>
            <person name="Gharbi K."/>
            <person name="Hall N."/>
            <person name="Watson M."/>
            <person name="Adriaenssens E.M."/>
            <person name="Foster-Nyarko E."/>
            <person name="Jarju S."/>
            <person name="Secka A."/>
            <person name="Antonio M."/>
            <person name="Oren A."/>
            <person name="Chaudhuri R.R."/>
            <person name="La Ragione R."/>
            <person name="Hildebrand F."/>
            <person name="Pallen M.J."/>
        </authorList>
    </citation>
    <scope>NUCLEOTIDE SEQUENCE</scope>
    <source>
        <strain evidence="7">13361</strain>
    </source>
</reference>
<protein>
    <recommendedName>
        <fullName evidence="2">Uridine phosphorylase</fullName>
        <ecNumber evidence="1">2.4.2.3</ecNumber>
    </recommendedName>
</protein>
<accession>A0A9D1CM78</accession>
<dbReference type="InterPro" id="IPR004402">
    <property type="entry name" value="DeoD-type"/>
</dbReference>
<dbReference type="AlphaFoldDB" id="A0A9D1CM78"/>
<evidence type="ECO:0000256" key="2">
    <source>
        <dbReference type="ARBA" id="ARBA00021980"/>
    </source>
</evidence>
<proteinExistence type="predicted"/>
<evidence type="ECO:0000313" key="7">
    <source>
        <dbReference type="EMBL" id="HIQ67758.1"/>
    </source>
</evidence>
<dbReference type="GO" id="GO:0004850">
    <property type="term" value="F:uridine phosphorylase activity"/>
    <property type="evidence" value="ECO:0007669"/>
    <property type="project" value="UniProtKB-EC"/>
</dbReference>
<keyword evidence="3" id="KW-0328">Glycosyltransferase</keyword>
<dbReference type="PANTHER" id="PTHR43691:SF11">
    <property type="entry name" value="FI09636P-RELATED"/>
    <property type="match status" value="1"/>
</dbReference>
<evidence type="ECO:0000259" key="6">
    <source>
        <dbReference type="Pfam" id="PF01048"/>
    </source>
</evidence>
<dbReference type="GO" id="GO:0006218">
    <property type="term" value="P:uridine catabolic process"/>
    <property type="evidence" value="ECO:0007669"/>
    <property type="project" value="TreeGrafter"/>
</dbReference>
<name>A0A9D1CM78_9FIRM</name>
<evidence type="ECO:0000313" key="8">
    <source>
        <dbReference type="Proteomes" id="UP000886796"/>
    </source>
</evidence>
<dbReference type="SUPFAM" id="SSF53167">
    <property type="entry name" value="Purine and uridine phosphorylases"/>
    <property type="match status" value="1"/>
</dbReference>
<dbReference type="Pfam" id="PF01048">
    <property type="entry name" value="PNP_UDP_1"/>
    <property type="match status" value="1"/>
</dbReference>